<evidence type="ECO:0000313" key="1">
    <source>
        <dbReference type="EMBL" id="KAJ9115215.1"/>
    </source>
</evidence>
<organism evidence="1 2">
    <name type="scientific">Naganishia adeliensis</name>
    <dbReference type="NCBI Taxonomy" id="92952"/>
    <lineage>
        <taxon>Eukaryota</taxon>
        <taxon>Fungi</taxon>
        <taxon>Dikarya</taxon>
        <taxon>Basidiomycota</taxon>
        <taxon>Agaricomycotina</taxon>
        <taxon>Tremellomycetes</taxon>
        <taxon>Filobasidiales</taxon>
        <taxon>Filobasidiaceae</taxon>
        <taxon>Naganishia</taxon>
    </lineage>
</organism>
<evidence type="ECO:0000313" key="2">
    <source>
        <dbReference type="Proteomes" id="UP001230649"/>
    </source>
</evidence>
<gene>
    <name evidence="1" type="ORF">QFC20_001082</name>
</gene>
<accession>A0ACC2WVM4</accession>
<comment type="caution">
    <text evidence="1">The sequence shown here is derived from an EMBL/GenBank/DDBJ whole genome shotgun (WGS) entry which is preliminary data.</text>
</comment>
<proteinExistence type="predicted"/>
<protein>
    <submittedName>
        <fullName evidence="1">Uncharacterized protein</fullName>
    </submittedName>
</protein>
<dbReference type="Proteomes" id="UP001230649">
    <property type="component" value="Unassembled WGS sequence"/>
</dbReference>
<keyword evidence="2" id="KW-1185">Reference proteome</keyword>
<name>A0ACC2WVM4_9TREE</name>
<sequence length="113" mass="12387">MVYLKNWSDFESVRYCVKFRPKEGHLVLKVTDDVKCLKYKTYSSIILNRFEALNLRLLTSMASPRARAVPVATPTPAAGAEEVALVTSEQKTGVDPAAGTGKGASKKKKKGKK</sequence>
<dbReference type="EMBL" id="JASBWS010000006">
    <property type="protein sequence ID" value="KAJ9115215.1"/>
    <property type="molecule type" value="Genomic_DNA"/>
</dbReference>
<reference evidence="1" key="1">
    <citation type="submission" date="2023-04" db="EMBL/GenBank/DDBJ databases">
        <title>Draft Genome sequencing of Naganishia species isolated from polar environments using Oxford Nanopore Technology.</title>
        <authorList>
            <person name="Leo P."/>
            <person name="Venkateswaran K."/>
        </authorList>
    </citation>
    <scope>NUCLEOTIDE SEQUENCE</scope>
    <source>
        <strain evidence="1">MNA-CCFEE 5262</strain>
    </source>
</reference>